<proteinExistence type="predicted"/>
<evidence type="ECO:0000313" key="2">
    <source>
        <dbReference type="EMBL" id="KAG2483447.1"/>
    </source>
</evidence>
<feature type="transmembrane region" description="Helical" evidence="1">
    <location>
        <begin position="200"/>
        <end position="220"/>
    </location>
</feature>
<name>A0A836BP22_9CHLO</name>
<keyword evidence="1" id="KW-1133">Transmembrane helix</keyword>
<gene>
    <name evidence="2" type="ORF">HYH03_017701</name>
</gene>
<dbReference type="PANTHER" id="PTHR36974">
    <property type="entry name" value="MEMBRANE PROTEIN-RELATED"/>
    <property type="match status" value="1"/>
</dbReference>
<dbReference type="EMBL" id="JAEHOE010000176">
    <property type="protein sequence ID" value="KAG2483447.1"/>
    <property type="molecule type" value="Genomic_DNA"/>
</dbReference>
<reference evidence="2" key="1">
    <citation type="journal article" date="2020" name="bioRxiv">
        <title>Comparative genomics of Chlamydomonas.</title>
        <authorList>
            <person name="Craig R.J."/>
            <person name="Hasan A.R."/>
            <person name="Ness R.W."/>
            <person name="Keightley P.D."/>
        </authorList>
    </citation>
    <scope>NUCLEOTIDE SEQUENCE</scope>
    <source>
        <strain evidence="2">CCAP 11/70</strain>
    </source>
</reference>
<keyword evidence="3" id="KW-1185">Reference proteome</keyword>
<feature type="transmembrane region" description="Helical" evidence="1">
    <location>
        <begin position="85"/>
        <end position="110"/>
    </location>
</feature>
<accession>A0A836BP22</accession>
<dbReference type="PANTHER" id="PTHR36974:SF1">
    <property type="entry name" value="DOXX FAMILY MEMBRANE PROTEIN"/>
    <property type="match status" value="1"/>
</dbReference>
<sequence>MLARAVPSAVVKQHGPAIFSATRVVVPRLWRAASAQKARVAVRAGANGAAALPPTQTYIAGGKTIEVPLGAVQQLPLPLQASTFLAIYAALALGTWAWVTHVDAAVQAAAPAVHAWLLSARLVYFGLGFVAAGVGHFTAHDVFTSIYPAQGTWGLWYLPGSPSFHVHWTGVAEVLGGGALLLAWLLPLVGGAFPPALLRLAAKCLFVLCLAMWPANILMLTHNAPGPAMGALPWLAHLLRFVGQVMGQASFWDLGFA</sequence>
<feature type="transmembrane region" description="Helical" evidence="1">
    <location>
        <begin position="122"/>
        <end position="146"/>
    </location>
</feature>
<evidence type="ECO:0000313" key="3">
    <source>
        <dbReference type="Proteomes" id="UP000612055"/>
    </source>
</evidence>
<organism evidence="2 3">
    <name type="scientific">Edaphochlamys debaryana</name>
    <dbReference type="NCBI Taxonomy" id="47281"/>
    <lineage>
        <taxon>Eukaryota</taxon>
        <taxon>Viridiplantae</taxon>
        <taxon>Chlorophyta</taxon>
        <taxon>core chlorophytes</taxon>
        <taxon>Chlorophyceae</taxon>
        <taxon>CS clade</taxon>
        <taxon>Chlamydomonadales</taxon>
        <taxon>Chlamydomonadales incertae sedis</taxon>
        <taxon>Edaphochlamys</taxon>
    </lineage>
</organism>
<keyword evidence="1" id="KW-0812">Transmembrane</keyword>
<dbReference type="Proteomes" id="UP000612055">
    <property type="component" value="Unassembled WGS sequence"/>
</dbReference>
<evidence type="ECO:0000256" key="1">
    <source>
        <dbReference type="SAM" id="Phobius"/>
    </source>
</evidence>
<dbReference type="AlphaFoldDB" id="A0A836BP22"/>
<protein>
    <submittedName>
        <fullName evidence="2">Uncharacterized protein</fullName>
    </submittedName>
</protein>
<keyword evidence="1" id="KW-0472">Membrane</keyword>
<comment type="caution">
    <text evidence="2">The sequence shown here is derived from an EMBL/GenBank/DDBJ whole genome shotgun (WGS) entry which is preliminary data.</text>
</comment>
<feature type="transmembrane region" description="Helical" evidence="1">
    <location>
        <begin position="166"/>
        <end position="188"/>
    </location>
</feature>
<dbReference type="OrthoDB" id="533393at2759"/>